<dbReference type="InterPro" id="IPR029063">
    <property type="entry name" value="SAM-dependent_MTases_sf"/>
</dbReference>
<dbReference type="PANTHER" id="PTHR42912:SF80">
    <property type="entry name" value="METHYLTRANSFERASE DOMAIN-CONTAINING PROTEIN"/>
    <property type="match status" value="1"/>
</dbReference>
<gene>
    <name evidence="3" type="ORF">ITP53_28420</name>
</gene>
<keyword evidence="4" id="KW-1185">Reference proteome</keyword>
<dbReference type="AlphaFoldDB" id="A0A931F1G5"/>
<dbReference type="InterPro" id="IPR013216">
    <property type="entry name" value="Methyltransf_11"/>
</dbReference>
<accession>A0A931F1G5</accession>
<dbReference type="PANTHER" id="PTHR42912">
    <property type="entry name" value="METHYLTRANSFERASE"/>
    <property type="match status" value="1"/>
</dbReference>
<comment type="caution">
    <text evidence="3">The sequence shown here is derived from an EMBL/GenBank/DDBJ whole genome shotgun (WGS) entry which is preliminary data.</text>
</comment>
<evidence type="ECO:0000256" key="1">
    <source>
        <dbReference type="SAM" id="MobiDB-lite"/>
    </source>
</evidence>
<dbReference type="CDD" id="cd02440">
    <property type="entry name" value="AdoMet_MTases"/>
    <property type="match status" value="1"/>
</dbReference>
<dbReference type="SUPFAM" id="SSF53335">
    <property type="entry name" value="S-adenosyl-L-methionine-dependent methyltransferases"/>
    <property type="match status" value="1"/>
</dbReference>
<proteinExistence type="predicted"/>
<organism evidence="3 4">
    <name type="scientific">Nonomuraea cypriaca</name>
    <dbReference type="NCBI Taxonomy" id="1187855"/>
    <lineage>
        <taxon>Bacteria</taxon>
        <taxon>Bacillati</taxon>
        <taxon>Actinomycetota</taxon>
        <taxon>Actinomycetes</taxon>
        <taxon>Streptosporangiales</taxon>
        <taxon>Streptosporangiaceae</taxon>
        <taxon>Nonomuraea</taxon>
    </lineage>
</organism>
<dbReference type="Gene3D" id="3.40.50.150">
    <property type="entry name" value="Vaccinia Virus protein VP39"/>
    <property type="match status" value="1"/>
</dbReference>
<evidence type="ECO:0000313" key="3">
    <source>
        <dbReference type="EMBL" id="MBF8189592.1"/>
    </source>
</evidence>
<evidence type="ECO:0000313" key="4">
    <source>
        <dbReference type="Proteomes" id="UP000605361"/>
    </source>
</evidence>
<dbReference type="Pfam" id="PF08241">
    <property type="entry name" value="Methyltransf_11"/>
    <property type="match status" value="1"/>
</dbReference>
<name>A0A931F1G5_9ACTN</name>
<dbReference type="Proteomes" id="UP000605361">
    <property type="component" value="Unassembled WGS sequence"/>
</dbReference>
<dbReference type="InterPro" id="IPR050508">
    <property type="entry name" value="Methyltransf_Superfamily"/>
</dbReference>
<keyword evidence="3" id="KW-0489">Methyltransferase</keyword>
<feature type="region of interest" description="Disordered" evidence="1">
    <location>
        <begin position="217"/>
        <end position="263"/>
    </location>
</feature>
<dbReference type="RefSeq" id="WP_195898525.1">
    <property type="nucleotide sequence ID" value="NZ_JADOGI010000096.1"/>
</dbReference>
<dbReference type="GO" id="GO:0008757">
    <property type="term" value="F:S-adenosylmethionine-dependent methyltransferase activity"/>
    <property type="evidence" value="ECO:0007669"/>
    <property type="project" value="InterPro"/>
</dbReference>
<evidence type="ECO:0000259" key="2">
    <source>
        <dbReference type="Pfam" id="PF08241"/>
    </source>
</evidence>
<feature type="compositionally biased region" description="Pro residues" evidence="1">
    <location>
        <begin position="245"/>
        <end position="263"/>
    </location>
</feature>
<dbReference type="GO" id="GO:0032259">
    <property type="term" value="P:methylation"/>
    <property type="evidence" value="ECO:0007669"/>
    <property type="project" value="UniProtKB-KW"/>
</dbReference>
<reference evidence="3" key="1">
    <citation type="submission" date="2020-11" db="EMBL/GenBank/DDBJ databases">
        <title>Whole-genome analyses of Nonomuraea sp. K274.</title>
        <authorList>
            <person name="Veyisoglu A."/>
        </authorList>
    </citation>
    <scope>NUCLEOTIDE SEQUENCE</scope>
    <source>
        <strain evidence="3">K274</strain>
    </source>
</reference>
<keyword evidence="3" id="KW-0808">Transferase</keyword>
<sequence length="263" mass="28089">MEAAYDEIADWYETEFLPRDHADRLGIRRSLRELLGPGSGPCLEVGCGTGVYAETVRDLGWTPVGVDLSTGMLRHARGRLPVLQGDAGRLPFHDGSLGAVVAVMVHTDMPGYPGILREAARVLAVGGVFVHVGVHPCFCGGFADRTDDEAVVIRPGYVDGHWTKSSWTDTGVRDKVGASHWPLPDLLHGFLEAGLALEGFAEGGTPVPIMLAVKSRKSWSGPERAGQVQKELVRSGKPATREPAGSPPPRAAPARPPRTPAVR</sequence>
<feature type="domain" description="Methyltransferase type 11" evidence="2">
    <location>
        <begin position="43"/>
        <end position="130"/>
    </location>
</feature>
<protein>
    <submittedName>
        <fullName evidence="3">Methyltransferase domain-containing protein</fullName>
    </submittedName>
</protein>
<dbReference type="EMBL" id="JADOGI010000096">
    <property type="protein sequence ID" value="MBF8189592.1"/>
    <property type="molecule type" value="Genomic_DNA"/>
</dbReference>